<dbReference type="EMBL" id="QJKJ01007954">
    <property type="protein sequence ID" value="RDX81354.1"/>
    <property type="molecule type" value="Genomic_DNA"/>
</dbReference>
<gene>
    <name evidence="1" type="ORF">CR513_37982</name>
</gene>
<proteinExistence type="predicted"/>
<dbReference type="Proteomes" id="UP000257109">
    <property type="component" value="Unassembled WGS sequence"/>
</dbReference>
<accession>A0A371FSR5</accession>
<protein>
    <submittedName>
        <fullName evidence="1">Uncharacterized protein</fullName>
    </submittedName>
</protein>
<dbReference type="AlphaFoldDB" id="A0A371FSR5"/>
<feature type="non-terminal residue" evidence="1">
    <location>
        <position position="1"/>
    </location>
</feature>
<organism evidence="1 2">
    <name type="scientific">Mucuna pruriens</name>
    <name type="common">Velvet bean</name>
    <name type="synonym">Dolichos pruriens</name>
    <dbReference type="NCBI Taxonomy" id="157652"/>
    <lineage>
        <taxon>Eukaryota</taxon>
        <taxon>Viridiplantae</taxon>
        <taxon>Streptophyta</taxon>
        <taxon>Embryophyta</taxon>
        <taxon>Tracheophyta</taxon>
        <taxon>Spermatophyta</taxon>
        <taxon>Magnoliopsida</taxon>
        <taxon>eudicotyledons</taxon>
        <taxon>Gunneridae</taxon>
        <taxon>Pentapetalae</taxon>
        <taxon>rosids</taxon>
        <taxon>fabids</taxon>
        <taxon>Fabales</taxon>
        <taxon>Fabaceae</taxon>
        <taxon>Papilionoideae</taxon>
        <taxon>50 kb inversion clade</taxon>
        <taxon>NPAAA clade</taxon>
        <taxon>indigoferoid/millettioid clade</taxon>
        <taxon>Phaseoleae</taxon>
        <taxon>Mucuna</taxon>
    </lineage>
</organism>
<evidence type="ECO:0000313" key="1">
    <source>
        <dbReference type="EMBL" id="RDX81354.1"/>
    </source>
</evidence>
<sequence length="116" mass="13613">MMPIWKFLKERCLPEDKSKATKIQRRACHYETFSIGSVSLCCYSNALIEDKLCTFLKKCIRGAECTWVEDRWQLESLKLVTINLHYDTIAQYISASVKSVRRMETLTTNLLKYYTT</sequence>
<name>A0A371FSR5_MUCPR</name>
<comment type="caution">
    <text evidence="1">The sequence shown here is derived from an EMBL/GenBank/DDBJ whole genome shotgun (WGS) entry which is preliminary data.</text>
</comment>
<keyword evidence="2" id="KW-1185">Reference proteome</keyword>
<reference evidence="1" key="1">
    <citation type="submission" date="2018-05" db="EMBL/GenBank/DDBJ databases">
        <title>Draft genome of Mucuna pruriens seed.</title>
        <authorList>
            <person name="Nnadi N.E."/>
            <person name="Vos R."/>
            <person name="Hasami M.H."/>
            <person name="Devisetty U.K."/>
            <person name="Aguiy J.C."/>
        </authorList>
    </citation>
    <scope>NUCLEOTIDE SEQUENCE [LARGE SCALE GENOMIC DNA]</scope>
    <source>
        <strain evidence="1">JCA_2017</strain>
    </source>
</reference>
<evidence type="ECO:0000313" key="2">
    <source>
        <dbReference type="Proteomes" id="UP000257109"/>
    </source>
</evidence>